<protein>
    <submittedName>
        <fullName evidence="1">Uncharacterized protein</fullName>
    </submittedName>
</protein>
<dbReference type="Proteomes" id="UP001589896">
    <property type="component" value="Unassembled WGS sequence"/>
</dbReference>
<accession>A0ABV6RKI6</accession>
<sequence>MQHAVSYQSLHDWDYERSSLRADFIERRTDELVSELRGDREANAEAWDDHTCHELTGSEVAQYLRDGDRDGLFRAVQTLVNLGLRRIAEDRAEKEVGE</sequence>
<evidence type="ECO:0000313" key="2">
    <source>
        <dbReference type="Proteomes" id="UP001589896"/>
    </source>
</evidence>
<name>A0ABV6RKI6_9GAMM</name>
<dbReference type="RefSeq" id="WP_386666052.1">
    <property type="nucleotide sequence ID" value="NZ_JBHLTG010000001.1"/>
</dbReference>
<reference evidence="1 2" key="1">
    <citation type="submission" date="2024-09" db="EMBL/GenBank/DDBJ databases">
        <authorList>
            <person name="Sun Q."/>
            <person name="Mori K."/>
        </authorList>
    </citation>
    <scope>NUCLEOTIDE SEQUENCE [LARGE SCALE GENOMIC DNA]</scope>
    <source>
        <strain evidence="1 2">KCTC 23076</strain>
    </source>
</reference>
<keyword evidence="2" id="KW-1185">Reference proteome</keyword>
<proteinExistence type="predicted"/>
<organism evidence="1 2">
    <name type="scientific">Lysobacter korlensis</name>
    <dbReference type="NCBI Taxonomy" id="553636"/>
    <lineage>
        <taxon>Bacteria</taxon>
        <taxon>Pseudomonadati</taxon>
        <taxon>Pseudomonadota</taxon>
        <taxon>Gammaproteobacteria</taxon>
        <taxon>Lysobacterales</taxon>
        <taxon>Lysobacteraceae</taxon>
        <taxon>Lysobacter</taxon>
    </lineage>
</organism>
<comment type="caution">
    <text evidence="1">The sequence shown here is derived from an EMBL/GenBank/DDBJ whole genome shotgun (WGS) entry which is preliminary data.</text>
</comment>
<evidence type="ECO:0000313" key="1">
    <source>
        <dbReference type="EMBL" id="MFC0677490.1"/>
    </source>
</evidence>
<gene>
    <name evidence="1" type="ORF">ACFFGH_06455</name>
</gene>
<dbReference type="EMBL" id="JBHLTG010000001">
    <property type="protein sequence ID" value="MFC0677490.1"/>
    <property type="molecule type" value="Genomic_DNA"/>
</dbReference>